<dbReference type="OrthoDB" id="2129288at2759"/>
<dbReference type="InterPro" id="IPR014347">
    <property type="entry name" value="Tautomerase/MIF_sf"/>
</dbReference>
<accession>A0A2J6R035</accession>
<gene>
    <name evidence="2" type="ORF">L207DRAFT_610645</name>
</gene>
<evidence type="ECO:0000313" key="2">
    <source>
        <dbReference type="EMBL" id="PMD31880.1"/>
    </source>
</evidence>
<protein>
    <recommendedName>
        <fullName evidence="1">Tautomerase cis-CaaD-like domain-containing protein</fullName>
    </recommendedName>
</protein>
<feature type="domain" description="Tautomerase cis-CaaD-like" evidence="1">
    <location>
        <begin position="1"/>
        <end position="137"/>
    </location>
</feature>
<name>A0A2J6R035_HYAVF</name>
<evidence type="ECO:0000313" key="3">
    <source>
        <dbReference type="Proteomes" id="UP000235786"/>
    </source>
</evidence>
<dbReference type="Gene3D" id="3.30.429.10">
    <property type="entry name" value="Macrophage Migration Inhibitory Factor"/>
    <property type="match status" value="1"/>
</dbReference>
<dbReference type="Proteomes" id="UP000235786">
    <property type="component" value="Unassembled WGS sequence"/>
</dbReference>
<proteinExistence type="predicted"/>
<organism evidence="2 3">
    <name type="scientific">Hyaloscypha variabilis (strain UAMH 11265 / GT02V1 / F)</name>
    <name type="common">Meliniomyces variabilis</name>
    <dbReference type="NCBI Taxonomy" id="1149755"/>
    <lineage>
        <taxon>Eukaryota</taxon>
        <taxon>Fungi</taxon>
        <taxon>Dikarya</taxon>
        <taxon>Ascomycota</taxon>
        <taxon>Pezizomycotina</taxon>
        <taxon>Leotiomycetes</taxon>
        <taxon>Helotiales</taxon>
        <taxon>Hyaloscyphaceae</taxon>
        <taxon>Hyaloscypha</taxon>
        <taxon>Hyaloscypha variabilis</taxon>
    </lineage>
</organism>
<dbReference type="EMBL" id="KZ613961">
    <property type="protein sequence ID" value="PMD31880.1"/>
    <property type="molecule type" value="Genomic_DNA"/>
</dbReference>
<evidence type="ECO:0000259" key="1">
    <source>
        <dbReference type="Pfam" id="PF14832"/>
    </source>
</evidence>
<keyword evidence="3" id="KW-1185">Reference proteome</keyword>
<sequence length="148" mass="17021">MPLLQFYTNVNQLTQAEKEELAKTLTDRYATRMPAFFVDIVFNELPHGSFFAGGKPADGKFVRFTADHIAINWGKDDDQRAKSYLEWLGGVFKERFEPKGWTWEFHVTASNVNWWRIQSLIPPPVGSEALKTWVEAGKAIPWEGMDKL</sequence>
<reference evidence="2 3" key="1">
    <citation type="submission" date="2016-04" db="EMBL/GenBank/DDBJ databases">
        <title>A degradative enzymes factory behind the ericoid mycorrhizal symbiosis.</title>
        <authorList>
            <consortium name="DOE Joint Genome Institute"/>
            <person name="Martino E."/>
            <person name="Morin E."/>
            <person name="Grelet G."/>
            <person name="Kuo A."/>
            <person name="Kohler A."/>
            <person name="Daghino S."/>
            <person name="Barry K."/>
            <person name="Choi C."/>
            <person name="Cichocki N."/>
            <person name="Clum A."/>
            <person name="Copeland A."/>
            <person name="Hainaut M."/>
            <person name="Haridas S."/>
            <person name="Labutti K."/>
            <person name="Lindquist E."/>
            <person name="Lipzen A."/>
            <person name="Khouja H.-R."/>
            <person name="Murat C."/>
            <person name="Ohm R."/>
            <person name="Olson A."/>
            <person name="Spatafora J."/>
            <person name="Veneault-Fourrey C."/>
            <person name="Henrissat B."/>
            <person name="Grigoriev I."/>
            <person name="Martin F."/>
            <person name="Perotto S."/>
        </authorList>
    </citation>
    <scope>NUCLEOTIDE SEQUENCE [LARGE SCALE GENOMIC DNA]</scope>
    <source>
        <strain evidence="2 3">F</strain>
    </source>
</reference>
<dbReference type="AlphaFoldDB" id="A0A2J6R035"/>
<dbReference type="Pfam" id="PF14832">
    <property type="entry name" value="Tautomerase_3"/>
    <property type="match status" value="1"/>
</dbReference>
<dbReference type="InterPro" id="IPR028116">
    <property type="entry name" value="Cis-CaaD-like"/>
</dbReference>